<dbReference type="EMBL" id="JAUKPO010000007">
    <property type="protein sequence ID" value="MDO1447536.1"/>
    <property type="molecule type" value="Genomic_DNA"/>
</dbReference>
<evidence type="ECO:0000313" key="1">
    <source>
        <dbReference type="EMBL" id="MDO1447536.1"/>
    </source>
</evidence>
<evidence type="ECO:0000313" key="2">
    <source>
        <dbReference type="Proteomes" id="UP001168528"/>
    </source>
</evidence>
<dbReference type="Proteomes" id="UP001168528">
    <property type="component" value="Unassembled WGS sequence"/>
</dbReference>
<gene>
    <name evidence="1" type="ORF">Q0590_14805</name>
</gene>
<sequence>MKNLSFPLTFTFKISTFSNDFIVEDANGTVIHFVRQKLFKFIEEVQVFNNESKSQVLYTIKANKWIDFSAAYIFADTRGLEIGRVARKGWASIWKARYEIYDENRIQDMFISEENGWVKVGDAILGEIPLLGIFTGYLFNPAYIVTRPNGTKVAKLKKEPSFFGRRFTVSKISDFQEGEEERLVLSLMMMILLERRRG</sequence>
<organism evidence="1 2">
    <name type="scientific">Rhodocytophaga aerolata</name>
    <dbReference type="NCBI Taxonomy" id="455078"/>
    <lineage>
        <taxon>Bacteria</taxon>
        <taxon>Pseudomonadati</taxon>
        <taxon>Bacteroidota</taxon>
        <taxon>Cytophagia</taxon>
        <taxon>Cytophagales</taxon>
        <taxon>Rhodocytophagaceae</taxon>
        <taxon>Rhodocytophaga</taxon>
    </lineage>
</organism>
<proteinExistence type="predicted"/>
<protein>
    <recommendedName>
        <fullName evidence="3">GLPGLI family protein</fullName>
    </recommendedName>
</protein>
<evidence type="ECO:0008006" key="3">
    <source>
        <dbReference type="Google" id="ProtNLM"/>
    </source>
</evidence>
<name>A0ABT8R783_9BACT</name>
<dbReference type="SUPFAM" id="SSF54518">
    <property type="entry name" value="Tubby C-terminal domain-like"/>
    <property type="match status" value="1"/>
</dbReference>
<dbReference type="Pfam" id="PF04525">
    <property type="entry name" value="LOR"/>
    <property type="match status" value="1"/>
</dbReference>
<comment type="caution">
    <text evidence="1">The sequence shown here is derived from an EMBL/GenBank/DDBJ whole genome shotgun (WGS) entry which is preliminary data.</text>
</comment>
<accession>A0ABT8R783</accession>
<keyword evidence="2" id="KW-1185">Reference proteome</keyword>
<dbReference type="InterPro" id="IPR007612">
    <property type="entry name" value="LOR"/>
</dbReference>
<dbReference type="RefSeq" id="WP_302038340.1">
    <property type="nucleotide sequence ID" value="NZ_JAUKPO010000007.1"/>
</dbReference>
<reference evidence="1" key="1">
    <citation type="submission" date="2023-07" db="EMBL/GenBank/DDBJ databases">
        <title>The genome sequence of Rhodocytophaga aerolata KACC 12507.</title>
        <authorList>
            <person name="Zhang X."/>
        </authorList>
    </citation>
    <scope>NUCLEOTIDE SEQUENCE</scope>
    <source>
        <strain evidence="1">KACC 12507</strain>
    </source>
</reference>
<dbReference type="InterPro" id="IPR025659">
    <property type="entry name" value="Tubby-like_C"/>
</dbReference>